<evidence type="ECO:0000256" key="1">
    <source>
        <dbReference type="SAM" id="MobiDB-lite"/>
    </source>
</evidence>
<sequence>MASKNNTAGSSSSDQARERARQIADRQSRRSNGKPVGLIAAVIALLVIIALIIGVVVWQNNRAKIPEAGPVPASANQYGGITVTKDGIVQNSSDVQERDLSQEPEPAATADTSKTPPGVVDQDQAASNGKPVQVVIFQDFECVHCADFEKQNADAIKRAVDAGDVQVEYRNLNFLDRATRDQYSSRAANAAYVVAEQVDSDQYMEFAQELFSHQGTGGLSNQQIADIANKHGANVTADQLGENTYRPMVNVMSRESINNGVAGTPTIFIDGKRYEGGNFQDALKKAVDEKK</sequence>
<dbReference type="AlphaFoldDB" id="A0A1X7DC11"/>
<dbReference type="InterPro" id="IPR036249">
    <property type="entry name" value="Thioredoxin-like_sf"/>
</dbReference>
<keyword evidence="4" id="KW-0413">Isomerase</keyword>
<evidence type="ECO:0000313" key="4">
    <source>
        <dbReference type="EMBL" id="SMF12686.1"/>
    </source>
</evidence>
<feature type="compositionally biased region" description="Polar residues" evidence="1">
    <location>
        <begin position="1"/>
        <end position="14"/>
    </location>
</feature>
<keyword evidence="2" id="KW-1133">Transmembrane helix</keyword>
<dbReference type="Gene3D" id="3.40.30.10">
    <property type="entry name" value="Glutaredoxin"/>
    <property type="match status" value="1"/>
</dbReference>
<dbReference type="InterPro" id="IPR012336">
    <property type="entry name" value="Thioredoxin-like_fold"/>
</dbReference>
<organism evidence="4 5">
    <name type="scientific">Kocuria marina subsp. indica</name>
    <dbReference type="NCBI Taxonomy" id="1049583"/>
    <lineage>
        <taxon>Bacteria</taxon>
        <taxon>Bacillati</taxon>
        <taxon>Actinomycetota</taxon>
        <taxon>Actinomycetes</taxon>
        <taxon>Micrococcales</taxon>
        <taxon>Micrococcaceae</taxon>
        <taxon>Kocuria</taxon>
    </lineage>
</organism>
<dbReference type="CDD" id="cd02972">
    <property type="entry name" value="DsbA_family"/>
    <property type="match status" value="1"/>
</dbReference>
<feature type="transmembrane region" description="Helical" evidence="2">
    <location>
        <begin position="36"/>
        <end position="58"/>
    </location>
</feature>
<feature type="compositionally biased region" description="Basic and acidic residues" evidence="1">
    <location>
        <begin position="15"/>
        <end position="28"/>
    </location>
</feature>
<dbReference type="Pfam" id="PF13462">
    <property type="entry name" value="Thioredoxin_4"/>
    <property type="match status" value="1"/>
</dbReference>
<evidence type="ECO:0000256" key="2">
    <source>
        <dbReference type="SAM" id="Phobius"/>
    </source>
</evidence>
<dbReference type="EMBL" id="FXAC01000010">
    <property type="protein sequence ID" value="SMF12686.1"/>
    <property type="molecule type" value="Genomic_DNA"/>
</dbReference>
<keyword evidence="2" id="KW-0472">Membrane</keyword>
<dbReference type="GO" id="GO:0016853">
    <property type="term" value="F:isomerase activity"/>
    <property type="evidence" value="ECO:0007669"/>
    <property type="project" value="UniProtKB-KW"/>
</dbReference>
<evidence type="ECO:0000313" key="5">
    <source>
        <dbReference type="Proteomes" id="UP000192929"/>
    </source>
</evidence>
<evidence type="ECO:0000259" key="3">
    <source>
        <dbReference type="Pfam" id="PF13462"/>
    </source>
</evidence>
<accession>A0A1X7DC11</accession>
<dbReference type="RefSeq" id="WP_052160791.1">
    <property type="nucleotide sequence ID" value="NZ_FXAC01000010.1"/>
</dbReference>
<protein>
    <submittedName>
        <fullName evidence="4">Protein-disulfide isomerase</fullName>
    </submittedName>
</protein>
<name>A0A1X7DC11_9MICC</name>
<keyword evidence="5" id="KW-1185">Reference proteome</keyword>
<reference evidence="5" key="1">
    <citation type="submission" date="2017-04" db="EMBL/GenBank/DDBJ databases">
        <authorList>
            <person name="Varghese N."/>
            <person name="Submissions S."/>
        </authorList>
    </citation>
    <scope>NUCLEOTIDE SEQUENCE [LARGE SCALE GENOMIC DNA]</scope>
    <source>
        <strain evidence="5">NIO-1021</strain>
    </source>
</reference>
<feature type="region of interest" description="Disordered" evidence="1">
    <location>
        <begin position="94"/>
        <end position="125"/>
    </location>
</feature>
<gene>
    <name evidence="4" type="ORF">SAMN06296028_11099</name>
</gene>
<dbReference type="Proteomes" id="UP000192929">
    <property type="component" value="Unassembled WGS sequence"/>
</dbReference>
<dbReference type="SUPFAM" id="SSF52833">
    <property type="entry name" value="Thioredoxin-like"/>
    <property type="match status" value="1"/>
</dbReference>
<keyword evidence="2" id="KW-0812">Transmembrane</keyword>
<feature type="region of interest" description="Disordered" evidence="1">
    <location>
        <begin position="1"/>
        <end position="31"/>
    </location>
</feature>
<proteinExistence type="predicted"/>
<feature type="domain" description="Thioredoxin-like fold" evidence="3">
    <location>
        <begin position="131"/>
        <end position="289"/>
    </location>
</feature>